<comment type="caution">
    <text evidence="1">The sequence shown here is derived from an EMBL/GenBank/DDBJ whole genome shotgun (WGS) entry which is preliminary data.</text>
</comment>
<gene>
    <name evidence="1" type="ORF">VT98_11645</name>
</gene>
<protein>
    <submittedName>
        <fullName evidence="1">Uncharacterized protein</fullName>
    </submittedName>
</protein>
<name>A0A444J5J7_9BACT</name>
<evidence type="ECO:0000313" key="2">
    <source>
        <dbReference type="Proteomes" id="UP000288086"/>
    </source>
</evidence>
<dbReference type="AlphaFoldDB" id="A0A444J5J7"/>
<evidence type="ECO:0000313" key="1">
    <source>
        <dbReference type="EMBL" id="RWX48356.1"/>
    </source>
</evidence>
<organism evidence="1 2">
    <name type="scientific">Candidatus Electrothrix communis</name>
    <dbReference type="NCBI Taxonomy" id="1859133"/>
    <lineage>
        <taxon>Bacteria</taxon>
        <taxon>Pseudomonadati</taxon>
        <taxon>Thermodesulfobacteriota</taxon>
        <taxon>Desulfobulbia</taxon>
        <taxon>Desulfobulbales</taxon>
        <taxon>Desulfobulbaceae</taxon>
        <taxon>Candidatus Electrothrix</taxon>
    </lineage>
</organism>
<dbReference type="EMBL" id="MTKP01000164">
    <property type="protein sequence ID" value="RWX48356.1"/>
    <property type="molecule type" value="Genomic_DNA"/>
</dbReference>
<accession>A0A444J5J7</accession>
<keyword evidence="2" id="KW-1185">Reference proteome</keyword>
<reference evidence="1 2" key="1">
    <citation type="submission" date="2017-01" db="EMBL/GenBank/DDBJ databases">
        <title>The cable genome- insights into the physiology and evolution of filamentous bacteria capable of sulfide oxidation via long distance electron transfer.</title>
        <authorList>
            <person name="Schreiber L."/>
            <person name="Bjerg J.T."/>
            <person name="Boggild A."/>
            <person name="Van De Vossenberg J."/>
            <person name="Meysman F."/>
            <person name="Nielsen L.P."/>
            <person name="Schramm A."/>
            <person name="Kjeldsen K.U."/>
        </authorList>
    </citation>
    <scope>NUCLEOTIDE SEQUENCE [LARGE SCALE GENOMIC DNA]</scope>
    <source>
        <strain evidence="1">A1</strain>
    </source>
</reference>
<proteinExistence type="predicted"/>
<dbReference type="Proteomes" id="UP000288086">
    <property type="component" value="Unassembled WGS sequence"/>
</dbReference>
<sequence>MLGVWGDKVVIVTPGCQDIVTLIDKDGKVEGGFNRFTMAAINPHTTQAKGDPARTAILHPRPWGLVRAL</sequence>